<dbReference type="PIRSF" id="PIRSF018005">
    <property type="entry name" value="UCP018005"/>
    <property type="match status" value="1"/>
</dbReference>
<keyword evidence="3" id="KW-0808">Transferase</keyword>
<evidence type="ECO:0000259" key="4">
    <source>
        <dbReference type="Pfam" id="PF10017"/>
    </source>
</evidence>
<name>A0A319BTX1_9EURO</name>
<dbReference type="STRING" id="1448315.A0A319BTX1"/>
<dbReference type="GO" id="GO:0008168">
    <property type="term" value="F:methyltransferase activity"/>
    <property type="evidence" value="ECO:0007669"/>
    <property type="project" value="UniProtKB-KW"/>
</dbReference>
<accession>A0A319BTX1</accession>
<dbReference type="EMBL" id="KZ821746">
    <property type="protein sequence ID" value="PYH77106.1"/>
    <property type="molecule type" value="Genomic_DNA"/>
</dbReference>
<evidence type="ECO:0000256" key="2">
    <source>
        <dbReference type="ARBA" id="ARBA00022603"/>
    </source>
</evidence>
<dbReference type="AlphaFoldDB" id="A0A319BTX1"/>
<evidence type="ECO:0000256" key="1">
    <source>
        <dbReference type="ARBA" id="ARBA00008361"/>
    </source>
</evidence>
<gene>
    <name evidence="5" type="ORF">BO82DRAFT_294752</name>
</gene>
<dbReference type="InterPro" id="IPR019257">
    <property type="entry name" value="MeTrfase_dom"/>
</dbReference>
<keyword evidence="2" id="KW-0489">Methyltransferase</keyword>
<dbReference type="PANTHER" id="PTHR43397">
    <property type="entry name" value="ERGOTHIONEINE BIOSYNTHESIS PROTEIN 1"/>
    <property type="match status" value="1"/>
</dbReference>
<sequence>MANHHGTILDLRGQHDDPHVDLRPSIVRGLQQTQPELPSIVMWDEVGLNCYEELCHHPAYYLRRAEVEILSQHATSIAQTIPANAIVLELGCGSLTKTCLLLSALAAQDKPIAYYALDLVASTLEDSLQSLRTAFPAEGLVQVSGAVTFLTSCRRACSDVPCSFIVGVDGCRDEERLMAAYNMSQGPFHAFMCNGLAAVNRLPWGTVFEPGRWQVRGGFDPITKMMRFGHMTVQPVTVQLDGCSITFGQGTWIKQLVSGKWTTDDVREVAESAGFELSRCWADETGSYGE</sequence>
<dbReference type="RefSeq" id="XP_025487306.1">
    <property type="nucleotide sequence ID" value="XM_025631835.1"/>
</dbReference>
<dbReference type="PANTHER" id="PTHR43397:SF1">
    <property type="entry name" value="ERGOTHIONEINE BIOSYNTHESIS PROTEIN 1"/>
    <property type="match status" value="1"/>
</dbReference>
<dbReference type="InterPro" id="IPR017804">
    <property type="entry name" value="MeTrfase_EgtD-like"/>
</dbReference>
<feature type="domain" description="Histidine-specific methyltransferase SAM-dependent" evidence="4">
    <location>
        <begin position="23"/>
        <end position="137"/>
    </location>
</feature>
<keyword evidence="6" id="KW-1185">Reference proteome</keyword>
<evidence type="ECO:0000313" key="6">
    <source>
        <dbReference type="Proteomes" id="UP000248340"/>
    </source>
</evidence>
<dbReference type="InterPro" id="IPR051128">
    <property type="entry name" value="EgtD_Methyltrsf_superfamily"/>
</dbReference>
<dbReference type="Pfam" id="PF10017">
    <property type="entry name" value="Methyltransf_33"/>
    <property type="match status" value="2"/>
</dbReference>
<dbReference type="VEuPathDB" id="FungiDB:BO82DRAFT_294752"/>
<protein>
    <recommendedName>
        <fullName evidence="4">Histidine-specific methyltransferase SAM-dependent domain-containing protein</fullName>
    </recommendedName>
</protein>
<dbReference type="OrthoDB" id="659at2759"/>
<proteinExistence type="inferred from homology"/>
<organism evidence="5 6">
    <name type="scientific">Aspergillus uvarum CBS 121591</name>
    <dbReference type="NCBI Taxonomy" id="1448315"/>
    <lineage>
        <taxon>Eukaryota</taxon>
        <taxon>Fungi</taxon>
        <taxon>Dikarya</taxon>
        <taxon>Ascomycota</taxon>
        <taxon>Pezizomycotina</taxon>
        <taxon>Eurotiomycetes</taxon>
        <taxon>Eurotiomycetidae</taxon>
        <taxon>Eurotiales</taxon>
        <taxon>Aspergillaceae</taxon>
        <taxon>Aspergillus</taxon>
        <taxon>Aspergillus subgen. Circumdati</taxon>
    </lineage>
</organism>
<dbReference type="GO" id="GO:0032259">
    <property type="term" value="P:methylation"/>
    <property type="evidence" value="ECO:0007669"/>
    <property type="project" value="UniProtKB-KW"/>
</dbReference>
<dbReference type="GeneID" id="37134576"/>
<dbReference type="InterPro" id="IPR029063">
    <property type="entry name" value="SAM-dependent_MTases_sf"/>
</dbReference>
<evidence type="ECO:0000313" key="5">
    <source>
        <dbReference type="EMBL" id="PYH77106.1"/>
    </source>
</evidence>
<comment type="similarity">
    <text evidence="1">Belongs to the methyltransferase superfamily.</text>
</comment>
<feature type="domain" description="Histidine-specific methyltransferase SAM-dependent" evidence="4">
    <location>
        <begin position="145"/>
        <end position="288"/>
    </location>
</feature>
<dbReference type="Gene3D" id="3.40.50.150">
    <property type="entry name" value="Vaccinia Virus protein VP39"/>
    <property type="match status" value="1"/>
</dbReference>
<dbReference type="Proteomes" id="UP000248340">
    <property type="component" value="Unassembled WGS sequence"/>
</dbReference>
<evidence type="ECO:0000256" key="3">
    <source>
        <dbReference type="ARBA" id="ARBA00022679"/>
    </source>
</evidence>
<reference evidence="5 6" key="1">
    <citation type="submission" date="2016-12" db="EMBL/GenBank/DDBJ databases">
        <title>The genomes of Aspergillus section Nigri reveals drivers in fungal speciation.</title>
        <authorList>
            <consortium name="DOE Joint Genome Institute"/>
            <person name="Vesth T.C."/>
            <person name="Nybo J."/>
            <person name="Theobald S."/>
            <person name="Brandl J."/>
            <person name="Frisvad J.C."/>
            <person name="Nielsen K.F."/>
            <person name="Lyhne E.K."/>
            <person name="Kogle M.E."/>
            <person name="Kuo A."/>
            <person name="Riley R."/>
            <person name="Clum A."/>
            <person name="Nolan M."/>
            <person name="Lipzen A."/>
            <person name="Salamov A."/>
            <person name="Henrissat B."/>
            <person name="Wiebenga A."/>
            <person name="De Vries R.P."/>
            <person name="Grigoriev I.V."/>
            <person name="Mortensen U.H."/>
            <person name="Andersen M.R."/>
            <person name="Baker S.E."/>
        </authorList>
    </citation>
    <scope>NUCLEOTIDE SEQUENCE [LARGE SCALE GENOMIC DNA]</scope>
    <source>
        <strain evidence="5 6">CBS 121591</strain>
    </source>
</reference>